<feature type="transmembrane region" description="Helical" evidence="1">
    <location>
        <begin position="74"/>
        <end position="95"/>
    </location>
</feature>
<keyword evidence="1" id="KW-0472">Membrane</keyword>
<reference evidence="2 3" key="1">
    <citation type="journal article" date="2024" name="Int. J. Mol. Sci.">
        <title>Exploration of Alicyclobacillus spp. Genome in Search of Antibiotic Resistance.</title>
        <authorList>
            <person name="Bucka-Kolendo J."/>
            <person name="Kiousi D.E."/>
            <person name="Dekowska A."/>
            <person name="Mikolajczuk-Szczyrba A."/>
            <person name="Karadedos D.M."/>
            <person name="Michael P."/>
            <person name="Galanis A."/>
            <person name="Sokolowska B."/>
        </authorList>
    </citation>
    <scope>NUCLEOTIDE SEQUENCE [LARGE SCALE GENOMIC DNA]</scope>
    <source>
        <strain evidence="2 3">KKP 3000</strain>
    </source>
</reference>
<keyword evidence="1" id="KW-1133">Transmembrane helix</keyword>
<accession>A0ABV5AEH1</accession>
<feature type="transmembrane region" description="Helical" evidence="1">
    <location>
        <begin position="101"/>
        <end position="128"/>
    </location>
</feature>
<gene>
    <name evidence="2" type="ORF">KKP3000_004096</name>
</gene>
<name>A0ABV5AEH1_9BACL</name>
<dbReference type="EMBL" id="JBDXSU010000006">
    <property type="protein sequence ID" value="MFB5190625.1"/>
    <property type="molecule type" value="Genomic_DNA"/>
</dbReference>
<dbReference type="RefSeq" id="WP_275474759.1">
    <property type="nucleotide sequence ID" value="NZ_CP162940.1"/>
</dbReference>
<evidence type="ECO:0000313" key="2">
    <source>
        <dbReference type="EMBL" id="MFB5190625.1"/>
    </source>
</evidence>
<dbReference type="Pfam" id="PF04854">
    <property type="entry name" value="DUF624"/>
    <property type="match status" value="1"/>
</dbReference>
<keyword evidence="3" id="KW-1185">Reference proteome</keyword>
<dbReference type="InterPro" id="IPR006938">
    <property type="entry name" value="DUF624"/>
</dbReference>
<evidence type="ECO:0000256" key="1">
    <source>
        <dbReference type="SAM" id="Phobius"/>
    </source>
</evidence>
<feature type="transmembrane region" description="Helical" evidence="1">
    <location>
        <begin position="140"/>
        <end position="166"/>
    </location>
</feature>
<dbReference type="Proteomes" id="UP001579974">
    <property type="component" value="Unassembled WGS sequence"/>
</dbReference>
<organism evidence="2 3">
    <name type="scientific">Alicyclobacillus fastidiosus</name>
    <dbReference type="NCBI Taxonomy" id="392011"/>
    <lineage>
        <taxon>Bacteria</taxon>
        <taxon>Bacillati</taxon>
        <taxon>Bacillota</taxon>
        <taxon>Bacilli</taxon>
        <taxon>Bacillales</taxon>
        <taxon>Alicyclobacillaceae</taxon>
        <taxon>Alicyclobacillus</taxon>
    </lineage>
</organism>
<comment type="caution">
    <text evidence="2">The sequence shown here is derived from an EMBL/GenBank/DDBJ whole genome shotgun (WGS) entry which is preliminary data.</text>
</comment>
<keyword evidence="1" id="KW-0812">Transmembrane</keyword>
<proteinExistence type="predicted"/>
<evidence type="ECO:0000313" key="3">
    <source>
        <dbReference type="Proteomes" id="UP001579974"/>
    </source>
</evidence>
<feature type="transmembrane region" description="Helical" evidence="1">
    <location>
        <begin position="20"/>
        <end position="45"/>
    </location>
</feature>
<feature type="transmembrane region" description="Helical" evidence="1">
    <location>
        <begin position="172"/>
        <end position="191"/>
    </location>
</feature>
<protein>
    <submittedName>
        <fullName evidence="2">YesL family protein</fullName>
    </submittedName>
</protein>
<sequence>MWKGRMVGAWSRAGTVLANVFLLNILWLVCCLPIVTIPPSTAALFSTARRWLDGEEGVIGPYFSSWKRYVKSSYIVGVPTLCIALLLFWELTYYANNHSGMALMMLSVCIGFTFVFVSAVMHLGPLLVSVHRSSWDLVRLAFLTGVKSFFVSIVTVFPAWAVVIAAIVTSKLALVIGLVPAAAWFNCYVTLRCLRSRQKELPTN</sequence>